<feature type="compositionally biased region" description="Basic and acidic residues" evidence="3">
    <location>
        <begin position="318"/>
        <end position="329"/>
    </location>
</feature>
<feature type="compositionally biased region" description="Polar residues" evidence="3">
    <location>
        <begin position="237"/>
        <end position="250"/>
    </location>
</feature>
<evidence type="ECO:0000313" key="6">
    <source>
        <dbReference type="Proteomes" id="UP000769157"/>
    </source>
</evidence>
<evidence type="ECO:0000256" key="2">
    <source>
        <dbReference type="ARBA" id="ARBA00023306"/>
    </source>
</evidence>
<evidence type="ECO:0000313" key="5">
    <source>
        <dbReference type="EMBL" id="KAH3663868.1"/>
    </source>
</evidence>
<dbReference type="InterPro" id="IPR052007">
    <property type="entry name" value="Bud4"/>
</dbReference>
<dbReference type="Pfam" id="PF00169">
    <property type="entry name" value="PH"/>
    <property type="match status" value="1"/>
</dbReference>
<reference evidence="5" key="2">
    <citation type="submission" date="2021-01" db="EMBL/GenBank/DDBJ databases">
        <authorList>
            <person name="Schikora-Tamarit M.A."/>
        </authorList>
    </citation>
    <scope>NUCLEOTIDE SEQUENCE</scope>
    <source>
        <strain evidence="5">CBS6075</strain>
    </source>
</reference>
<proteinExistence type="predicted"/>
<feature type="compositionally biased region" description="Polar residues" evidence="3">
    <location>
        <begin position="120"/>
        <end position="140"/>
    </location>
</feature>
<dbReference type="PANTHER" id="PTHR36100">
    <property type="entry name" value="BUD SITE SELECTION PROTEIN 4"/>
    <property type="match status" value="1"/>
</dbReference>
<dbReference type="PANTHER" id="PTHR36100:SF1">
    <property type="entry name" value="BUD SITE SELECTION PROTEIN 4"/>
    <property type="match status" value="1"/>
</dbReference>
<dbReference type="Gene3D" id="2.30.29.30">
    <property type="entry name" value="Pleckstrin-homology domain (PH domain)/Phosphotyrosine-binding domain (PTB)"/>
    <property type="match status" value="1"/>
</dbReference>
<dbReference type="EMBL" id="JAEUBE010000366">
    <property type="protein sequence ID" value="KAH3663868.1"/>
    <property type="molecule type" value="Genomic_DNA"/>
</dbReference>
<comment type="caution">
    <text evidence="5">The sequence shown here is derived from an EMBL/GenBank/DDBJ whole genome shotgun (WGS) entry which is preliminary data.</text>
</comment>
<dbReference type="PROSITE" id="PS50003">
    <property type="entry name" value="PH_DOMAIN"/>
    <property type="match status" value="1"/>
</dbReference>
<keyword evidence="2" id="KW-0131">Cell cycle</keyword>
<feature type="compositionally biased region" description="Polar residues" evidence="3">
    <location>
        <begin position="365"/>
        <end position="379"/>
    </location>
</feature>
<feature type="compositionally biased region" description="Acidic residues" evidence="3">
    <location>
        <begin position="219"/>
        <end position="236"/>
    </location>
</feature>
<feature type="compositionally biased region" description="Polar residues" evidence="3">
    <location>
        <begin position="194"/>
        <end position="218"/>
    </location>
</feature>
<feature type="domain" description="PH" evidence="4">
    <location>
        <begin position="818"/>
        <end position="926"/>
    </location>
</feature>
<dbReference type="SUPFAM" id="SSF50729">
    <property type="entry name" value="PH domain-like"/>
    <property type="match status" value="1"/>
</dbReference>
<feature type="region of interest" description="Disordered" evidence="3">
    <location>
        <begin position="100"/>
        <end position="393"/>
    </location>
</feature>
<gene>
    <name evidence="5" type="ORF">OGAPHI_005271</name>
</gene>
<dbReference type="OrthoDB" id="3991520at2759"/>
<protein>
    <recommendedName>
        <fullName evidence="4">PH domain-containing protein</fullName>
    </recommendedName>
</protein>
<keyword evidence="6" id="KW-1185">Reference proteome</keyword>
<dbReference type="Proteomes" id="UP000769157">
    <property type="component" value="Unassembled WGS sequence"/>
</dbReference>
<evidence type="ECO:0000256" key="1">
    <source>
        <dbReference type="ARBA" id="ARBA00022618"/>
    </source>
</evidence>
<dbReference type="InterPro" id="IPR011993">
    <property type="entry name" value="PH-like_dom_sf"/>
</dbReference>
<feature type="compositionally biased region" description="Basic and acidic residues" evidence="3">
    <location>
        <begin position="255"/>
        <end position="264"/>
    </location>
</feature>
<feature type="compositionally biased region" description="Acidic residues" evidence="3">
    <location>
        <begin position="347"/>
        <end position="363"/>
    </location>
</feature>
<reference evidence="5" key="1">
    <citation type="journal article" date="2021" name="Open Biol.">
        <title>Shared evolutionary footprints suggest mitochondrial oxidative damage underlies multiple complex I losses in fungi.</title>
        <authorList>
            <person name="Schikora-Tamarit M.A."/>
            <person name="Marcet-Houben M."/>
            <person name="Nosek J."/>
            <person name="Gabaldon T."/>
        </authorList>
    </citation>
    <scope>NUCLEOTIDE SEQUENCE</scope>
    <source>
        <strain evidence="5">CBS6075</strain>
    </source>
</reference>
<accession>A0A9P8P1L8</accession>
<dbReference type="GO" id="GO:0007120">
    <property type="term" value="P:axial cellular bud site selection"/>
    <property type="evidence" value="ECO:0007669"/>
    <property type="project" value="TreeGrafter"/>
</dbReference>
<evidence type="ECO:0000259" key="4">
    <source>
        <dbReference type="PROSITE" id="PS50003"/>
    </source>
</evidence>
<name>A0A9P8P1L8_9ASCO</name>
<dbReference type="InterPro" id="IPR001849">
    <property type="entry name" value="PH_domain"/>
</dbReference>
<dbReference type="GO" id="GO:0005525">
    <property type="term" value="F:GTP binding"/>
    <property type="evidence" value="ECO:0007669"/>
    <property type="project" value="TreeGrafter"/>
</dbReference>
<dbReference type="AlphaFoldDB" id="A0A9P8P1L8"/>
<feature type="region of interest" description="Disordered" evidence="3">
    <location>
        <begin position="23"/>
        <end position="44"/>
    </location>
</feature>
<evidence type="ECO:0000256" key="3">
    <source>
        <dbReference type="SAM" id="MobiDB-lite"/>
    </source>
</evidence>
<dbReference type="GeneID" id="70237235"/>
<dbReference type="GO" id="GO:0000142">
    <property type="term" value="C:cellular bud neck contractile ring"/>
    <property type="evidence" value="ECO:0007669"/>
    <property type="project" value="TreeGrafter"/>
</dbReference>
<keyword evidence="1" id="KW-0132">Cell division</keyword>
<feature type="compositionally biased region" description="Basic and acidic residues" evidence="3">
    <location>
        <begin position="141"/>
        <end position="153"/>
    </location>
</feature>
<dbReference type="GO" id="GO:0097271">
    <property type="term" value="P:protein localization to bud neck"/>
    <property type="evidence" value="ECO:0007669"/>
    <property type="project" value="TreeGrafter"/>
</dbReference>
<sequence length="944" mass="105132">MTSTSDIFKLANQSVDELLREISKDTADHRSVPSSPTTEPLKIEDVNKHDNDSIMSESFQGPVVPAFNGLRALDQSPIKKSSVVAFEPQVITIGNDELFDRPLPLLKPSESDYSVKSMPNLPSSSINLLDSPSAHSNNSQDSERTIAVDEKRSATKNLQKLLSAEEESAAAPVGLAIQKTRGAEPTAETRSRHVSLQSTATSLNESDFVSADEGNSSDFEPETVDSDATVEMDENANDTTANDTVQSVSASFDDDPYKSFEVPEARNVSSSSRETATEKKRVSSAESAGKNDILAIWSSQEDYQKVRRTPTSFQSICDPKKYTVREKSFKQIKVASPVQPKEPAEESRDETDADDEDEDEDDSPVTPNQSVEKTFNNPLDSMHTDTDVSKNVSNMSNLSMGSIHLSDVLNEGDDSFLKDLEAWEPQSRVEPVITKASNVETLSNVWRRGTLSKKPVSSKTDVESVKFPHMSAGEVEQFMILKKMASDEFQIKEANNKLTLESNTLHREQHVTVGDARSDITADDKVSTIVPDLSIATGPIEEPAKPVEPVVPPTAHRYGDLVPAARREVNRAEPASSIRTASQRISSAISSSTKAEVEKPLVLGEYGRFFLRVMGLRELKLPEIAHRNAKFQIVLDNSIHRLTTDYFPIESAGFVPVNKEFELVVADALDIVMTLKIKYDKPKAQLVEVTDKRKVKPKNVFAKMLGYKDIVTSTRYVTKPAEKDPLAELVAADGSFAKFFISFANFEHHVTGESKIFKLDGMNEWRSSNDKSKPAVPYKVCAADFNMLFVPRTSEYETLPISIKNAYDMVAEVRNTLSETNEGYMYQEGGDVEVWSRRFFKLQGYDLCAHNDTTFKLKARINLKRVVDVEYVGKEDTAGSKRVYSDRLLLNNSFKLRFANGETIYFGCDSKEEKTRWVELLETIGAQNSFMRQPWVKLMASKVQ</sequence>
<organism evidence="5 6">
    <name type="scientific">Ogataea philodendri</name>
    <dbReference type="NCBI Taxonomy" id="1378263"/>
    <lineage>
        <taxon>Eukaryota</taxon>
        <taxon>Fungi</taxon>
        <taxon>Dikarya</taxon>
        <taxon>Ascomycota</taxon>
        <taxon>Saccharomycotina</taxon>
        <taxon>Pichiomycetes</taxon>
        <taxon>Pichiales</taxon>
        <taxon>Pichiaceae</taxon>
        <taxon>Ogataea</taxon>
    </lineage>
</organism>
<dbReference type="RefSeq" id="XP_046060204.1">
    <property type="nucleotide sequence ID" value="XM_046206438.1"/>
</dbReference>
<dbReference type="SMART" id="SM00233">
    <property type="entry name" value="PH"/>
    <property type="match status" value="1"/>
</dbReference>